<dbReference type="InterPro" id="IPR003710">
    <property type="entry name" value="ApbA"/>
</dbReference>
<evidence type="ECO:0000259" key="11">
    <source>
        <dbReference type="Pfam" id="PF02558"/>
    </source>
</evidence>
<evidence type="ECO:0000256" key="7">
    <source>
        <dbReference type="ARBA" id="ARBA00023002"/>
    </source>
</evidence>
<dbReference type="InterPro" id="IPR050838">
    <property type="entry name" value="Ketopantoate_reductase"/>
</dbReference>
<dbReference type="SUPFAM" id="SSF48179">
    <property type="entry name" value="6-phosphogluconate dehydrogenase C-terminal domain-like"/>
    <property type="match status" value="1"/>
</dbReference>
<dbReference type="Gene3D" id="3.40.50.720">
    <property type="entry name" value="NAD(P)-binding Rossmann-like Domain"/>
    <property type="match status" value="1"/>
</dbReference>
<evidence type="ECO:0000259" key="12">
    <source>
        <dbReference type="Pfam" id="PF08546"/>
    </source>
</evidence>
<evidence type="ECO:0000313" key="14">
    <source>
        <dbReference type="Proteomes" id="UP000032568"/>
    </source>
</evidence>
<feature type="domain" description="Ketopantoate reductase C-terminal" evidence="12">
    <location>
        <begin position="188"/>
        <end position="326"/>
    </location>
</feature>
<feature type="domain" description="Ketopantoate reductase N-terminal" evidence="11">
    <location>
        <begin position="10"/>
        <end position="161"/>
    </location>
</feature>
<dbReference type="EMBL" id="CP059735">
    <property type="protein sequence ID" value="WDD98150.1"/>
    <property type="molecule type" value="Genomic_DNA"/>
</dbReference>
<dbReference type="GO" id="GO:0005737">
    <property type="term" value="C:cytoplasm"/>
    <property type="evidence" value="ECO:0007669"/>
    <property type="project" value="TreeGrafter"/>
</dbReference>
<reference evidence="13 14" key="1">
    <citation type="journal article" date="2015" name="Genome Announc.">
        <title>Draft Genome Sequences of Marine Isolates of Thalassomonas viridans and Thalassomonas actiniarum.</title>
        <authorList>
            <person name="Olonade I."/>
            <person name="van Zyl L.J."/>
            <person name="Trindade M."/>
        </authorList>
    </citation>
    <scope>NUCLEOTIDE SEQUENCE [LARGE SCALE GENOMIC DNA]</scope>
    <source>
        <strain evidence="13 14">A5K-106</strain>
    </source>
</reference>
<dbReference type="AlphaFoldDB" id="A0AAE9YN50"/>
<keyword evidence="6 10" id="KW-0521">NADP</keyword>
<dbReference type="GO" id="GO:0015940">
    <property type="term" value="P:pantothenate biosynthetic process"/>
    <property type="evidence" value="ECO:0007669"/>
    <property type="project" value="UniProtKB-KW"/>
</dbReference>
<evidence type="ECO:0000256" key="10">
    <source>
        <dbReference type="RuleBase" id="RU362068"/>
    </source>
</evidence>
<dbReference type="GO" id="GO:0050661">
    <property type="term" value="F:NADP binding"/>
    <property type="evidence" value="ECO:0007669"/>
    <property type="project" value="TreeGrafter"/>
</dbReference>
<comment type="function">
    <text evidence="10">Catalyzes the NADPH-dependent reduction of ketopantoate into pantoic acid.</text>
</comment>
<dbReference type="NCBIfam" id="TIGR00745">
    <property type="entry name" value="apbA_panE"/>
    <property type="match status" value="1"/>
</dbReference>
<sequence length="349" mass="38709">MPASFKQQTVLLVGAGAVGATIAAWLAPKLKNFYVLDQGETLKAIEEKGVSSYLQHHKQATENTPVKTVASLKECPKPDIILLCVKNYSLDGLSQAILDVYGEQALKDIVVVGLQNGVENQQILPKYFPKLVYGIISFNAWLDEPGVVGYQAKGPFIFGTPDNSLQTEVELVTSVFNLGVEAIASRHFQDAALSKMIINLTNSFTTLMGLGYREIDHPSLFQKILSQLTYEGVKIVKASGHKECKVGDIPSWFIISASAKLPQFLTRKVFNKNVKKMVVSSMAQDIIQNGRSDNELDGINGYLLELADKFNVEAPYNKAIYRLCRQAFSQEKFEPISVEEVWQQMALNR</sequence>
<dbReference type="Gene3D" id="1.10.1040.10">
    <property type="entry name" value="N-(1-d-carboxylethyl)-l-norvaline Dehydrogenase, domain 2"/>
    <property type="match status" value="1"/>
</dbReference>
<comment type="pathway">
    <text evidence="1 10">Cofactor biosynthesis; (R)-pantothenate biosynthesis; (R)-pantoate from 3-methyl-2-oxobutanoate: step 2/2.</text>
</comment>
<evidence type="ECO:0000256" key="3">
    <source>
        <dbReference type="ARBA" id="ARBA00013014"/>
    </source>
</evidence>
<dbReference type="InterPro" id="IPR036291">
    <property type="entry name" value="NAD(P)-bd_dom_sf"/>
</dbReference>
<evidence type="ECO:0000313" key="13">
    <source>
        <dbReference type="EMBL" id="WDD98150.1"/>
    </source>
</evidence>
<proteinExistence type="inferred from homology"/>
<dbReference type="Pfam" id="PF02558">
    <property type="entry name" value="ApbA"/>
    <property type="match status" value="1"/>
</dbReference>
<dbReference type="InterPro" id="IPR013332">
    <property type="entry name" value="KPR_N"/>
</dbReference>
<keyword evidence="14" id="KW-1185">Reference proteome</keyword>
<evidence type="ECO:0000256" key="8">
    <source>
        <dbReference type="ARBA" id="ARBA00032024"/>
    </source>
</evidence>
<comment type="similarity">
    <text evidence="2 10">Belongs to the ketopantoate reductase family.</text>
</comment>
<dbReference type="EC" id="1.1.1.169" evidence="3 10"/>
<dbReference type="InterPro" id="IPR013752">
    <property type="entry name" value="KPA_reductase"/>
</dbReference>
<keyword evidence="7 10" id="KW-0560">Oxidoreductase</keyword>
<evidence type="ECO:0000256" key="6">
    <source>
        <dbReference type="ARBA" id="ARBA00022857"/>
    </source>
</evidence>
<dbReference type="GO" id="GO:0008677">
    <property type="term" value="F:2-dehydropantoate 2-reductase activity"/>
    <property type="evidence" value="ECO:0007669"/>
    <property type="project" value="UniProtKB-EC"/>
</dbReference>
<organism evidence="13 14">
    <name type="scientific">Thalassomonas actiniarum</name>
    <dbReference type="NCBI Taxonomy" id="485447"/>
    <lineage>
        <taxon>Bacteria</taxon>
        <taxon>Pseudomonadati</taxon>
        <taxon>Pseudomonadota</taxon>
        <taxon>Gammaproteobacteria</taxon>
        <taxon>Alteromonadales</taxon>
        <taxon>Colwelliaceae</taxon>
        <taxon>Thalassomonas</taxon>
    </lineage>
</organism>
<accession>A0AAE9YN50</accession>
<reference evidence="13 14" key="2">
    <citation type="journal article" date="2022" name="Mar. Drugs">
        <title>Bioassay-Guided Fractionation Leads to the Detection of Cholic Acid Generated by the Rare Thalassomonas sp.</title>
        <authorList>
            <person name="Pheiffer F."/>
            <person name="Schneider Y.K."/>
            <person name="Hansen E.H."/>
            <person name="Andersen J.H."/>
            <person name="Isaksson J."/>
            <person name="Busche T."/>
            <person name="R C."/>
            <person name="Kalinowski J."/>
            <person name="Zyl L.V."/>
            <person name="Trindade M."/>
        </authorList>
    </citation>
    <scope>NUCLEOTIDE SEQUENCE [LARGE SCALE GENOMIC DNA]</scope>
    <source>
        <strain evidence="13 14">A5K-106</strain>
    </source>
</reference>
<dbReference type="RefSeq" id="WP_044830490.1">
    <property type="nucleotide sequence ID" value="NZ_CP059735.1"/>
</dbReference>
<evidence type="ECO:0000256" key="4">
    <source>
        <dbReference type="ARBA" id="ARBA00019465"/>
    </source>
</evidence>
<name>A0AAE9YN50_9GAMM</name>
<dbReference type="InterPro" id="IPR008927">
    <property type="entry name" value="6-PGluconate_DH-like_C_sf"/>
</dbReference>
<gene>
    <name evidence="13" type="ORF">SG35_023170</name>
</gene>
<keyword evidence="5 10" id="KW-0566">Pantothenate biosynthesis</keyword>
<protein>
    <recommendedName>
        <fullName evidence="4 10">2-dehydropantoate 2-reductase</fullName>
        <ecNumber evidence="3 10">1.1.1.169</ecNumber>
    </recommendedName>
    <alternativeName>
        <fullName evidence="8 10">Ketopantoate reductase</fullName>
    </alternativeName>
</protein>
<dbReference type="Proteomes" id="UP000032568">
    <property type="component" value="Chromosome"/>
</dbReference>
<dbReference type="InterPro" id="IPR013328">
    <property type="entry name" value="6PGD_dom2"/>
</dbReference>
<evidence type="ECO:0000256" key="1">
    <source>
        <dbReference type="ARBA" id="ARBA00004994"/>
    </source>
</evidence>
<dbReference type="PANTHER" id="PTHR43765:SF2">
    <property type="entry name" value="2-DEHYDROPANTOATE 2-REDUCTASE"/>
    <property type="match status" value="1"/>
</dbReference>
<comment type="catalytic activity">
    <reaction evidence="9 10">
        <text>(R)-pantoate + NADP(+) = 2-dehydropantoate + NADPH + H(+)</text>
        <dbReference type="Rhea" id="RHEA:16233"/>
        <dbReference type="ChEBI" id="CHEBI:11561"/>
        <dbReference type="ChEBI" id="CHEBI:15378"/>
        <dbReference type="ChEBI" id="CHEBI:15980"/>
        <dbReference type="ChEBI" id="CHEBI:57783"/>
        <dbReference type="ChEBI" id="CHEBI:58349"/>
        <dbReference type="EC" id="1.1.1.169"/>
    </reaction>
</comment>
<dbReference type="Pfam" id="PF08546">
    <property type="entry name" value="ApbA_C"/>
    <property type="match status" value="1"/>
</dbReference>
<evidence type="ECO:0000256" key="5">
    <source>
        <dbReference type="ARBA" id="ARBA00022655"/>
    </source>
</evidence>
<dbReference type="SUPFAM" id="SSF51735">
    <property type="entry name" value="NAD(P)-binding Rossmann-fold domains"/>
    <property type="match status" value="1"/>
</dbReference>
<evidence type="ECO:0000256" key="2">
    <source>
        <dbReference type="ARBA" id="ARBA00007870"/>
    </source>
</evidence>
<dbReference type="PANTHER" id="PTHR43765">
    <property type="entry name" value="2-DEHYDROPANTOATE 2-REDUCTASE-RELATED"/>
    <property type="match status" value="1"/>
</dbReference>
<evidence type="ECO:0000256" key="9">
    <source>
        <dbReference type="ARBA" id="ARBA00048793"/>
    </source>
</evidence>
<dbReference type="KEGG" id="tact:SG35_023170"/>